<comment type="caution">
    <text evidence="2">The sequence shown here is derived from an EMBL/GenBank/DDBJ whole genome shotgun (WGS) entry which is preliminary data.</text>
</comment>
<evidence type="ECO:0000313" key="2">
    <source>
        <dbReference type="EMBL" id="MDN7124876.1"/>
    </source>
</evidence>
<dbReference type="EMBL" id="JAGGJB010000004">
    <property type="protein sequence ID" value="MDN7124876.1"/>
    <property type="molecule type" value="Genomic_DNA"/>
</dbReference>
<gene>
    <name evidence="2" type="ORF">J6I90_08275</name>
</gene>
<protein>
    <submittedName>
        <fullName evidence="2">Uncharacterized protein</fullName>
    </submittedName>
</protein>
<dbReference type="AlphaFoldDB" id="A0AAW7R285"/>
<organism evidence="2 3">
    <name type="scientific">Pseudidiomarina terrestris</name>
    <dbReference type="NCBI Taxonomy" id="2820060"/>
    <lineage>
        <taxon>Bacteria</taxon>
        <taxon>Pseudomonadati</taxon>
        <taxon>Pseudomonadota</taxon>
        <taxon>Gammaproteobacteria</taxon>
        <taxon>Alteromonadales</taxon>
        <taxon>Idiomarinaceae</taxon>
        <taxon>Pseudidiomarina</taxon>
    </lineage>
</organism>
<proteinExistence type="predicted"/>
<feature type="chain" id="PRO_5043488122" evidence="1">
    <location>
        <begin position="22"/>
        <end position="293"/>
    </location>
</feature>
<name>A0AAW7R285_9GAMM</name>
<sequence length="293" mass="32225">MRYFKLLCVIGFAMQTLPTHAETVDLPWYDNVPRSDYYERVSTPNQSTLEASFLSLFRNGSNGGLTEFYQLQTANWQEQEVILAASNANLGWGAVGYRHSNSNPVFLQAPHRYFDLHTGAIADVGWQVNLAQVYMTNSIHRRAGQDQKPKVNSDISNARRSALLAASEAWIAENSEGVIVQLHGYAKSKRSTDAGRNADIILSHGTNELFPQETRLHSIQACLTALLGVNVLRYPDQVGELGGTQNNVAQALADWGKSEQFVHVEMARGVRDSLAADRATAIQALQCMTGASG</sequence>
<feature type="signal peptide" evidence="1">
    <location>
        <begin position="1"/>
        <end position="21"/>
    </location>
</feature>
<evidence type="ECO:0000313" key="3">
    <source>
        <dbReference type="Proteomes" id="UP001169492"/>
    </source>
</evidence>
<accession>A0AAW7R285</accession>
<dbReference type="RefSeq" id="WP_301774671.1">
    <property type="nucleotide sequence ID" value="NZ_JAGGJB010000004.1"/>
</dbReference>
<keyword evidence="1" id="KW-0732">Signal</keyword>
<evidence type="ECO:0000256" key="1">
    <source>
        <dbReference type="SAM" id="SignalP"/>
    </source>
</evidence>
<reference evidence="2 3" key="1">
    <citation type="submission" date="2021-03" db="EMBL/GenBank/DDBJ databases">
        <title>Pseudidiomarina terrestris, a new bacterium isolated from saline soil.</title>
        <authorList>
            <person name="Galisteo C."/>
            <person name="De La Haba R."/>
            <person name="Sanchez-Porro C."/>
            <person name="Ventosa A."/>
        </authorList>
    </citation>
    <scope>NUCLEOTIDE SEQUENCE [LARGE SCALE GENOMIC DNA]</scope>
    <source>
        <strain evidence="2 3">1APP75-32.1</strain>
    </source>
</reference>
<dbReference type="Proteomes" id="UP001169492">
    <property type="component" value="Unassembled WGS sequence"/>
</dbReference>